<comment type="caution">
    <text evidence="2">The sequence shown here is derived from an EMBL/GenBank/DDBJ whole genome shotgun (WGS) entry which is preliminary data.</text>
</comment>
<comment type="similarity">
    <text evidence="1">Belongs to the RRN3 family.</text>
</comment>
<evidence type="ECO:0000256" key="1">
    <source>
        <dbReference type="ARBA" id="ARBA00010098"/>
    </source>
</evidence>
<dbReference type="EMBL" id="JAZDUA010000332">
    <property type="protein sequence ID" value="KAK7794517.1"/>
    <property type="molecule type" value="Genomic_DNA"/>
</dbReference>
<dbReference type="PANTHER" id="PTHR12790:SF0">
    <property type="entry name" value="RNA POLYMERASE I-SPECIFIC TRANSCRIPTION INITIATION FACTOR RRN3-RELATED"/>
    <property type="match status" value="1"/>
</dbReference>
<dbReference type="AlphaFoldDB" id="A0AAN9VGR5"/>
<evidence type="ECO:0000313" key="2">
    <source>
        <dbReference type="EMBL" id="KAK7794517.1"/>
    </source>
</evidence>
<evidence type="ECO:0008006" key="4">
    <source>
        <dbReference type="Google" id="ProtNLM"/>
    </source>
</evidence>
<dbReference type="PANTHER" id="PTHR12790">
    <property type="entry name" value="TRANSCRIPTION INITIATION FACTOR IA RRN3"/>
    <property type="match status" value="1"/>
</dbReference>
<dbReference type="GO" id="GO:0006361">
    <property type="term" value="P:transcription initiation at RNA polymerase I promoter"/>
    <property type="evidence" value="ECO:0007669"/>
    <property type="project" value="InterPro"/>
</dbReference>
<dbReference type="GO" id="GO:0005634">
    <property type="term" value="C:nucleus"/>
    <property type="evidence" value="ECO:0007669"/>
    <property type="project" value="TreeGrafter"/>
</dbReference>
<sequence length="582" mass="67769">MAMSVASSGRRSLVSTLVNRQYNLNTSAKRVQFELPDNLRKILIEYRNKTNVKDYEELVYSMRDFEIEDQDLSRLLQDCRENVSVLTQAAYHLVNAILKIKWAHRSESTVRDYQGFLVDLLSAHNYYTKIVFDELVATFKSADGWENETPSKEENDIYNHVHEVLEVLLQTVPMSLDLLKEVIEAHFPYLRRNVHEHQSYIYNMLKILHYQPVLRTDFLFLLIDRLIILDVNAPKHEIMDSYDVPEDEQFQMELGERKDSNMTHSIADTFDCCLNIVFQYLYVTCYDTSVKPAELKLEETKQIFQEILSVFDSLILPTHGTHHVQFIVFYMCTFKVQLADMFLTYLWQKVTSTRVANVIRQTAVAYFSSFLARNDTITIRILMNRIAEMTEWVHNYISKQDGAEGSRVDIRVHPVFYSVCQAIFYVISCRYSDFVHTKKGLLFLQGLNLTKIVTCDLNPLKVCQPEIVHSFATITRNFQLAYCFTIIEHNSRTHLPVVHLNDQGVTHETTMKDMLDTFFPFDPYVLKRSSKFISPNYNELKAPFSEERMCSVGSKHDEDDDFLNGYSSNTPTMPVLSVSPSF</sequence>
<gene>
    <name evidence="2" type="ORF">R5R35_004733</name>
</gene>
<accession>A0AAN9VGR5</accession>
<organism evidence="2 3">
    <name type="scientific">Gryllus longicercus</name>
    <dbReference type="NCBI Taxonomy" id="2509291"/>
    <lineage>
        <taxon>Eukaryota</taxon>
        <taxon>Metazoa</taxon>
        <taxon>Ecdysozoa</taxon>
        <taxon>Arthropoda</taxon>
        <taxon>Hexapoda</taxon>
        <taxon>Insecta</taxon>
        <taxon>Pterygota</taxon>
        <taxon>Neoptera</taxon>
        <taxon>Polyneoptera</taxon>
        <taxon>Orthoptera</taxon>
        <taxon>Ensifera</taxon>
        <taxon>Gryllidea</taxon>
        <taxon>Grylloidea</taxon>
        <taxon>Gryllidae</taxon>
        <taxon>Gryllinae</taxon>
        <taxon>Gryllus</taxon>
    </lineage>
</organism>
<proteinExistence type="inferred from homology"/>
<keyword evidence="3" id="KW-1185">Reference proteome</keyword>
<dbReference type="Pfam" id="PF05327">
    <property type="entry name" value="RRN3"/>
    <property type="match status" value="1"/>
</dbReference>
<evidence type="ECO:0000313" key="3">
    <source>
        <dbReference type="Proteomes" id="UP001378592"/>
    </source>
</evidence>
<dbReference type="GO" id="GO:0001042">
    <property type="term" value="F:RNA polymerase I core binding"/>
    <property type="evidence" value="ECO:0007669"/>
    <property type="project" value="TreeGrafter"/>
</dbReference>
<dbReference type="InterPro" id="IPR007991">
    <property type="entry name" value="RNA_pol_I_trans_ini_fac_RRN3"/>
</dbReference>
<reference evidence="2 3" key="1">
    <citation type="submission" date="2024-03" db="EMBL/GenBank/DDBJ databases">
        <title>The genome assembly and annotation of the cricket Gryllus longicercus Weissman &amp; Gray.</title>
        <authorList>
            <person name="Szrajer S."/>
            <person name="Gray D."/>
            <person name="Ylla G."/>
        </authorList>
    </citation>
    <scope>NUCLEOTIDE SEQUENCE [LARGE SCALE GENOMIC DNA]</scope>
    <source>
        <strain evidence="2">DAG 2021-001</strain>
        <tissue evidence="2">Whole body minus gut</tissue>
    </source>
</reference>
<dbReference type="Proteomes" id="UP001378592">
    <property type="component" value="Unassembled WGS sequence"/>
</dbReference>
<name>A0AAN9VGR5_9ORTH</name>
<protein>
    <recommendedName>
        <fullName evidence="4">RNA polymerase I-specific transcription initiation factor RRN3</fullName>
    </recommendedName>
</protein>
<dbReference type="GO" id="GO:0001181">
    <property type="term" value="F:RNA polymerase I general transcription initiation factor activity"/>
    <property type="evidence" value="ECO:0007669"/>
    <property type="project" value="InterPro"/>
</dbReference>